<comment type="caution">
    <text evidence="4">The sequence shown here is derived from an EMBL/GenBank/DDBJ whole genome shotgun (WGS) entry which is preliminary data.</text>
</comment>
<dbReference type="InterPro" id="IPR053959">
    <property type="entry name" value="YvlB/LiaX_N"/>
</dbReference>
<evidence type="ECO:0000259" key="3">
    <source>
        <dbReference type="Pfam" id="PF22746"/>
    </source>
</evidence>
<reference evidence="4 5" key="1">
    <citation type="submission" date="2018-07" db="EMBL/GenBank/DDBJ databases">
        <title>Bacillus sp. YLB-04 draft genome sequence.</title>
        <authorList>
            <person name="Yu L."/>
            <person name="Tang X."/>
        </authorList>
    </citation>
    <scope>NUCLEOTIDE SEQUENCE [LARGE SCALE GENOMIC DNA]</scope>
    <source>
        <strain evidence="4 5">YLB-04</strain>
    </source>
</reference>
<dbReference type="Gene3D" id="2.160.20.120">
    <property type="match status" value="1"/>
</dbReference>
<protein>
    <submittedName>
        <fullName evidence="4">DUF4097 domain-containing protein</fullName>
    </submittedName>
</protein>
<feature type="domain" description="YvlB/LiaX N-terminal" evidence="3">
    <location>
        <begin position="3"/>
        <end position="32"/>
    </location>
</feature>
<dbReference type="AlphaFoldDB" id="A0A3D8GTY6"/>
<dbReference type="Pfam" id="PF22746">
    <property type="entry name" value="SHOCT-like_DUF2089-C"/>
    <property type="match status" value="1"/>
</dbReference>
<sequence length="374" mass="41365">MKDERRRILEMVERGSLSAVEAITLLEELEKSTQSAGQREQELRNELSVVVHEDSGSKRASEEPYRSQTSKDKLFELLDTAIKKIKELDLDFNFGQSVEISHIFHQNAVSLTDIDISIANGSLKIAPWDQPNVRAECQARIYRVENQDDARKTLLEAVVFDVVEGRLRFLTNNKWMKVDTVLYVPDASYEKVRAKLFNGPVTGENLRAADVKAKTGSGKISFKGISGRKLEAETGNGHIKLKGCEVEKIEAETINGGIKLDGSFHSADLRTFTGGITCEIQGACEFLSAKAATGGIDIYVPEGQAVDGELRSNLGGFQVDLDRIQLLEEKSEMIQKMLRFKTIQPDGGTSRIIAETKTGGITVKKADASRKDDL</sequence>
<gene>
    <name evidence="4" type="ORF">DRW41_07450</name>
</gene>
<dbReference type="OrthoDB" id="2240743at2"/>
<evidence type="ECO:0000313" key="5">
    <source>
        <dbReference type="Proteomes" id="UP000257144"/>
    </source>
</evidence>
<keyword evidence="5" id="KW-1185">Reference proteome</keyword>
<dbReference type="RefSeq" id="WP_115451340.1">
    <property type="nucleotide sequence ID" value="NZ_QNQT01000002.1"/>
</dbReference>
<feature type="compositionally biased region" description="Basic and acidic residues" evidence="1">
    <location>
        <begin position="39"/>
        <end position="67"/>
    </location>
</feature>
<dbReference type="PIRSF" id="PIRSF012569">
    <property type="entry name" value="UCP012569"/>
    <property type="match status" value="1"/>
</dbReference>
<organism evidence="4 5">
    <name type="scientific">Neobacillus piezotolerans</name>
    <dbReference type="NCBI Taxonomy" id="2259171"/>
    <lineage>
        <taxon>Bacteria</taxon>
        <taxon>Bacillati</taxon>
        <taxon>Bacillota</taxon>
        <taxon>Bacilli</taxon>
        <taxon>Bacillales</taxon>
        <taxon>Bacillaceae</taxon>
        <taxon>Neobacillus</taxon>
    </lineage>
</organism>
<feature type="domain" description="DUF4097" evidence="2">
    <location>
        <begin position="172"/>
        <end position="328"/>
    </location>
</feature>
<dbReference type="InterPro" id="IPR025164">
    <property type="entry name" value="Toastrack_DUF4097"/>
</dbReference>
<dbReference type="EMBL" id="QNQT01000002">
    <property type="protein sequence ID" value="RDU37669.1"/>
    <property type="molecule type" value="Genomic_DNA"/>
</dbReference>
<proteinExistence type="predicted"/>
<feature type="region of interest" description="Disordered" evidence="1">
    <location>
        <begin position="34"/>
        <end position="67"/>
    </location>
</feature>
<dbReference type="Pfam" id="PF13349">
    <property type="entry name" value="DUF4097"/>
    <property type="match status" value="1"/>
</dbReference>
<dbReference type="InterPro" id="IPR016599">
    <property type="entry name" value="UCP012569"/>
</dbReference>
<evidence type="ECO:0000313" key="4">
    <source>
        <dbReference type="EMBL" id="RDU37669.1"/>
    </source>
</evidence>
<evidence type="ECO:0000256" key="1">
    <source>
        <dbReference type="SAM" id="MobiDB-lite"/>
    </source>
</evidence>
<dbReference type="Proteomes" id="UP000257144">
    <property type="component" value="Unassembled WGS sequence"/>
</dbReference>
<evidence type="ECO:0000259" key="2">
    <source>
        <dbReference type="Pfam" id="PF13349"/>
    </source>
</evidence>
<accession>A0A3D8GTY6</accession>
<name>A0A3D8GTY6_9BACI</name>